<keyword evidence="2" id="KW-1185">Reference proteome</keyword>
<gene>
    <name evidence="1" type="ORF">Xbed_02704</name>
</gene>
<name>A0A1Y2SM00_9GAMM</name>
<dbReference type="AlphaFoldDB" id="A0A1Y2SM00"/>
<protein>
    <submittedName>
        <fullName evidence="1">Inverse autotransporter beta-barrel domain-containing protein</fullName>
    </submittedName>
</protein>
<comment type="caution">
    <text evidence="1">The sequence shown here is derived from an EMBL/GenBank/DDBJ whole genome shotgun (WGS) entry which is preliminary data.</text>
</comment>
<accession>A0A1Y2SM00</accession>
<proteinExistence type="predicted"/>
<evidence type="ECO:0000313" key="1">
    <source>
        <dbReference type="EMBL" id="OTA19147.1"/>
    </source>
</evidence>
<evidence type="ECO:0000313" key="2">
    <source>
        <dbReference type="Proteomes" id="UP000194204"/>
    </source>
</evidence>
<dbReference type="Proteomes" id="UP000194204">
    <property type="component" value="Unassembled WGS sequence"/>
</dbReference>
<dbReference type="EMBL" id="MUBK01000022">
    <property type="protein sequence ID" value="OTA19147.1"/>
    <property type="molecule type" value="Genomic_DNA"/>
</dbReference>
<sequence length="369" mass="41655">MASVEGIKTPQSVDVEFVPPPVDFEIASVEVYAVEIGGSEKPFDKTKPLLGNGVDKYKYRALMTKKGSNGKDPIKNHLFSGVVWTRDQTQIDDKYLPQPEETSSKTDNQGYLYATLGSHVGVGKDIEVTLQIPTQKGGKQIGKTDQNNLVRFDPVPQQAVMHAYNINREKEVYQTFKEPHPYNFFISLATKLRSAAKPNSDFNTSELTYNFIATDPPENPYMVNFGKDNKGPITFQQYGKGVIQALINKSNGVIELYEYKLNVGRALAFMGGKELYYSAKDHHSCETINSVSIQSTPYIDDFQSNYKGVAINNEFNNLYEWGLFGNDEQIKNNLKIKIRDSSRDYIIYDANKHKIDYSYVPKGMIVCIK</sequence>
<reference evidence="1 2" key="1">
    <citation type="submission" date="2017-01" db="EMBL/GenBank/DDBJ databases">
        <title>Deconstructing symbiosis and pathogenesis requirements using a combined genomic-metabolomic approach.</title>
        <authorList>
            <person name="Tobias N.J."/>
            <person name="Wolff H."/>
            <person name="Djahanschiri B."/>
            <person name="Ebersberger I."/>
            <person name="Bode H.B."/>
        </authorList>
    </citation>
    <scope>NUCLEOTIDE SEQUENCE [LARGE SCALE GENOMIC DNA]</scope>
    <source>
        <strain evidence="1 2">DSM 4764</strain>
    </source>
</reference>
<organism evidence="1 2">
    <name type="scientific">Xenorhabdus beddingii</name>
    <dbReference type="NCBI Taxonomy" id="40578"/>
    <lineage>
        <taxon>Bacteria</taxon>
        <taxon>Pseudomonadati</taxon>
        <taxon>Pseudomonadota</taxon>
        <taxon>Gammaproteobacteria</taxon>
        <taxon>Enterobacterales</taxon>
        <taxon>Morganellaceae</taxon>
        <taxon>Xenorhabdus</taxon>
    </lineage>
</organism>